<reference evidence="1 2" key="1">
    <citation type="submission" date="2020-08" db="EMBL/GenBank/DDBJ databases">
        <title>Sequencing the genomes of 1000 actinobacteria strains.</title>
        <authorList>
            <person name="Klenk H.-P."/>
        </authorList>
    </citation>
    <scope>NUCLEOTIDE SEQUENCE [LARGE SCALE GENOMIC DNA]</scope>
    <source>
        <strain evidence="1 2">DSM 45913</strain>
    </source>
</reference>
<comment type="caution">
    <text evidence="1">The sequence shown here is derived from an EMBL/GenBank/DDBJ whole genome shotgun (WGS) entry which is preliminary data.</text>
</comment>
<evidence type="ECO:0000313" key="1">
    <source>
        <dbReference type="EMBL" id="MBB6350202.1"/>
    </source>
</evidence>
<dbReference type="Proteomes" id="UP000583800">
    <property type="component" value="Unassembled WGS sequence"/>
</dbReference>
<keyword evidence="2" id="KW-1185">Reference proteome</keyword>
<accession>A0A7X0C7Y9</accession>
<dbReference type="EMBL" id="JACHJB010000003">
    <property type="protein sequence ID" value="MBB6350202.1"/>
    <property type="molecule type" value="Genomic_DNA"/>
</dbReference>
<protein>
    <submittedName>
        <fullName evidence="1">Uncharacterized protein</fullName>
    </submittedName>
</protein>
<sequence>MPVAFYRAYGPNATTQGPAFGEVKKEAVEGVRYALQALPAGAQPMRVLIPEIHRYAGRHQRG</sequence>
<proteinExistence type="predicted"/>
<name>A0A7X0C7Y9_9ACTN</name>
<gene>
    <name evidence="1" type="ORF">FHU36_006774</name>
</gene>
<dbReference type="AlphaFoldDB" id="A0A7X0C7Y9"/>
<organism evidence="1 2">
    <name type="scientific">Nonomuraea muscovyensis</name>
    <dbReference type="NCBI Taxonomy" id="1124761"/>
    <lineage>
        <taxon>Bacteria</taxon>
        <taxon>Bacillati</taxon>
        <taxon>Actinomycetota</taxon>
        <taxon>Actinomycetes</taxon>
        <taxon>Streptosporangiales</taxon>
        <taxon>Streptosporangiaceae</taxon>
        <taxon>Nonomuraea</taxon>
    </lineage>
</organism>
<evidence type="ECO:0000313" key="2">
    <source>
        <dbReference type="Proteomes" id="UP000583800"/>
    </source>
</evidence>